<dbReference type="Proteomes" id="UP000319432">
    <property type="component" value="Chromosome"/>
</dbReference>
<dbReference type="Pfam" id="PF00395">
    <property type="entry name" value="SLH"/>
    <property type="match status" value="2"/>
</dbReference>
<proteinExistence type="predicted"/>
<dbReference type="EMBL" id="CP033464">
    <property type="protein sequence ID" value="QDX95744.1"/>
    <property type="molecule type" value="Genomic_DNA"/>
</dbReference>
<evidence type="ECO:0000313" key="3">
    <source>
        <dbReference type="EMBL" id="QDX95744.1"/>
    </source>
</evidence>
<dbReference type="AlphaFoldDB" id="A0A518VFI3"/>
<dbReference type="InterPro" id="IPR001119">
    <property type="entry name" value="SLH_dom"/>
</dbReference>
<feature type="domain" description="SLH" evidence="2">
    <location>
        <begin position="486"/>
        <end position="549"/>
    </location>
</feature>
<accession>A0A518VFI3</accession>
<organism evidence="3 4">
    <name type="scientific">Brevibacillus laterosporus</name>
    <name type="common">Bacillus laterosporus</name>
    <dbReference type="NCBI Taxonomy" id="1465"/>
    <lineage>
        <taxon>Bacteria</taxon>
        <taxon>Bacillati</taxon>
        <taxon>Bacillota</taxon>
        <taxon>Bacilli</taxon>
        <taxon>Bacillales</taxon>
        <taxon>Paenibacillaceae</taxon>
        <taxon>Brevibacillus</taxon>
    </lineage>
</organism>
<dbReference type="InterPro" id="IPR050491">
    <property type="entry name" value="AmpC-like"/>
</dbReference>
<dbReference type="PROSITE" id="PS51272">
    <property type="entry name" value="SLH"/>
    <property type="match status" value="2"/>
</dbReference>
<keyword evidence="1" id="KW-0732">Signal</keyword>
<feature type="chain" id="PRO_5022021812" description="SLH domain-containing protein" evidence="1">
    <location>
        <begin position="33"/>
        <end position="673"/>
    </location>
</feature>
<evidence type="ECO:0000256" key="1">
    <source>
        <dbReference type="SAM" id="SignalP"/>
    </source>
</evidence>
<dbReference type="PANTHER" id="PTHR46825:SF9">
    <property type="entry name" value="BETA-LACTAMASE-RELATED DOMAIN-CONTAINING PROTEIN"/>
    <property type="match status" value="1"/>
</dbReference>
<dbReference type="Gene3D" id="3.40.710.10">
    <property type="entry name" value="DD-peptidase/beta-lactamase superfamily"/>
    <property type="match status" value="1"/>
</dbReference>
<evidence type="ECO:0000313" key="4">
    <source>
        <dbReference type="Proteomes" id="UP000319432"/>
    </source>
</evidence>
<dbReference type="PANTHER" id="PTHR46825">
    <property type="entry name" value="D-ALANYL-D-ALANINE-CARBOXYPEPTIDASE/ENDOPEPTIDASE AMPH"/>
    <property type="match status" value="1"/>
</dbReference>
<feature type="domain" description="SLH" evidence="2">
    <location>
        <begin position="550"/>
        <end position="608"/>
    </location>
</feature>
<dbReference type="Pfam" id="PF00144">
    <property type="entry name" value="Beta-lactamase"/>
    <property type="match status" value="1"/>
</dbReference>
<sequence>MKLHVLLPIKMFKVLCLAILIFSPIATPMTYAAETKMKSLGPTNSKEVEKFADQFFNRPQIKDKLAGAAFVVVKDDQVLFKKGYGYADVEKKRPVDPDSTVFRMASVSKVFTSTAVMQLVEQNKIDLNKDVQAYLRDFNISNKTGKKLTMEHLMTHMTGFDYPDSSFSDDRSPEKYYPLDEFVKETAPSIVRNPGEVYRYDNYAFNLQGYIVQGISGVPFHQYVENHIFKPLGMSRSSFVMRPDIQANLATPYDSLRKPIPEYGSIPTDAPDGSMLSTASDMAKFLIAHLNDGKFEGKRILQEKTAKTMHQIRHDLHPKIQNGAYGFETFYQNNYNNQFVIGKGGDLPGFHSWMWLLPEKKVGGFVVFNGDGANFREELFKAFMDHYYPKPVEAKAYLKTTKKQLNRFAGVYQDLRAPFWVFRTTVSDDGQLMIEDPLGKHKLRQMEPLLFEDERGMKAAFKENLDGSIAYLYYNQMDSWAQKRPEPKRYSDVDKDQKYAKYIYDIKQLGYLNESPDNKFRPEEPITRGEFITQLLRVTGVPPSKKSTTFTDLTGNKYAGQIQSAADLGIVQKSNNHRIEPNKAITREEAAMLVWRLVDKKQGPASSKVVLIGETDPWAIDGVKYVVSKGMYGPEVKPNSRGEVDYNSKQPMLRQEAAALLSLFSQRMISNEH</sequence>
<dbReference type="InterPro" id="IPR001466">
    <property type="entry name" value="Beta-lactam-related"/>
</dbReference>
<name>A0A518VFI3_BRELA</name>
<dbReference type="InterPro" id="IPR012338">
    <property type="entry name" value="Beta-lactam/transpept-like"/>
</dbReference>
<gene>
    <name evidence="3" type="ORF">EEL30_11235</name>
</gene>
<dbReference type="OrthoDB" id="846150at2"/>
<feature type="signal peptide" evidence="1">
    <location>
        <begin position="1"/>
        <end position="32"/>
    </location>
</feature>
<keyword evidence="4" id="KW-1185">Reference proteome</keyword>
<evidence type="ECO:0000259" key="2">
    <source>
        <dbReference type="PROSITE" id="PS51272"/>
    </source>
</evidence>
<reference evidence="3 4" key="1">
    <citation type="submission" date="2018-11" db="EMBL/GenBank/DDBJ databases">
        <title>Phylogenetic determinants of toxin gene distribution in genomes of Brevibacillus laterosporus.</title>
        <authorList>
            <person name="Glare T.R."/>
            <person name="Durrant A."/>
            <person name="Berry C."/>
            <person name="Palma L."/>
            <person name="Ormskirk M."/>
            <person name="Cox M.O."/>
        </authorList>
    </citation>
    <scope>NUCLEOTIDE SEQUENCE [LARGE SCALE GENOMIC DNA]</scope>
    <source>
        <strain evidence="3 4">1821L</strain>
    </source>
</reference>
<dbReference type="SUPFAM" id="SSF56601">
    <property type="entry name" value="beta-lactamase/transpeptidase-like"/>
    <property type="match status" value="1"/>
</dbReference>
<protein>
    <recommendedName>
        <fullName evidence="2">SLH domain-containing protein</fullName>
    </recommendedName>
</protein>